<evidence type="ECO:0000256" key="1">
    <source>
        <dbReference type="SAM" id="MobiDB-lite"/>
    </source>
</evidence>
<feature type="signal peptide" evidence="2">
    <location>
        <begin position="1"/>
        <end position="29"/>
    </location>
</feature>
<evidence type="ECO:0000256" key="2">
    <source>
        <dbReference type="SAM" id="SignalP"/>
    </source>
</evidence>
<feature type="chain" id="PRO_5045398520" description="Periplasmic heavy metal sensor" evidence="2">
    <location>
        <begin position="30"/>
        <end position="143"/>
    </location>
</feature>
<accession>A0ABQ5PUU5</accession>
<dbReference type="RefSeq" id="WP_285606225.1">
    <property type="nucleotide sequence ID" value="NZ_BSDC01000001.1"/>
</dbReference>
<feature type="compositionally biased region" description="Basic and acidic residues" evidence="1">
    <location>
        <begin position="40"/>
        <end position="51"/>
    </location>
</feature>
<evidence type="ECO:0000313" key="4">
    <source>
        <dbReference type="Proteomes" id="UP001165044"/>
    </source>
</evidence>
<feature type="region of interest" description="Disordered" evidence="1">
    <location>
        <begin position="32"/>
        <end position="51"/>
    </location>
</feature>
<organism evidence="3 4">
    <name type="scientific">Geothrix edaphica</name>
    <dbReference type="NCBI Taxonomy" id="2927976"/>
    <lineage>
        <taxon>Bacteria</taxon>
        <taxon>Pseudomonadati</taxon>
        <taxon>Acidobacteriota</taxon>
        <taxon>Holophagae</taxon>
        <taxon>Holophagales</taxon>
        <taxon>Holophagaceae</taxon>
        <taxon>Geothrix</taxon>
    </lineage>
</organism>
<name>A0ABQ5PUU5_9BACT</name>
<feature type="compositionally biased region" description="Basic and acidic residues" evidence="1">
    <location>
        <begin position="132"/>
        <end position="143"/>
    </location>
</feature>
<comment type="caution">
    <text evidence="3">The sequence shown here is derived from an EMBL/GenBank/DDBJ whole genome shotgun (WGS) entry which is preliminary data.</text>
</comment>
<dbReference type="EMBL" id="BSDC01000001">
    <property type="protein sequence ID" value="GLH66144.1"/>
    <property type="molecule type" value="Genomic_DNA"/>
</dbReference>
<reference evidence="3" key="1">
    <citation type="journal article" date="2023" name="Antonie Van Leeuwenhoek">
        <title>Mesoterricola silvestris gen. nov., sp. nov., Mesoterricola sediminis sp. nov., Geothrix oryzae sp. nov., Geothrix edaphica sp. nov., Geothrix rubra sp. nov., and Geothrix limicola sp. nov., six novel members of Acidobacteriota isolated from soils.</title>
        <authorList>
            <person name="Itoh H."/>
            <person name="Sugisawa Y."/>
            <person name="Mise K."/>
            <person name="Xu Z."/>
            <person name="Kuniyasu M."/>
            <person name="Ushijima N."/>
            <person name="Kawano K."/>
            <person name="Kobayashi E."/>
            <person name="Shiratori Y."/>
            <person name="Masuda Y."/>
            <person name="Senoo K."/>
        </authorList>
    </citation>
    <scope>NUCLEOTIDE SEQUENCE</scope>
    <source>
        <strain evidence="3">Red802</strain>
    </source>
</reference>
<keyword evidence="2" id="KW-0732">Signal</keyword>
<dbReference type="Proteomes" id="UP001165044">
    <property type="component" value="Unassembled WGS sequence"/>
</dbReference>
<proteinExistence type="predicted"/>
<evidence type="ECO:0008006" key="5">
    <source>
        <dbReference type="Google" id="ProtNLM"/>
    </source>
</evidence>
<gene>
    <name evidence="3" type="ORF">GETHED_05080</name>
</gene>
<keyword evidence="4" id="KW-1185">Reference proteome</keyword>
<sequence length="143" mass="15879">MTIKLNKNLAIPTGLALAMGLAAWSPSLAQSTEPAKAKKMTMEHSKTEHSRKMMDRCHDMMATMKAQDAELAALVASMNSAPKDSRVDLMADIITKLADQRAAMHARMAEMHMEMMKHMQMGEGATPHHSMKKEMEKKTGERP</sequence>
<feature type="region of interest" description="Disordered" evidence="1">
    <location>
        <begin position="123"/>
        <end position="143"/>
    </location>
</feature>
<protein>
    <recommendedName>
        <fullName evidence="5">Periplasmic heavy metal sensor</fullName>
    </recommendedName>
</protein>
<evidence type="ECO:0000313" key="3">
    <source>
        <dbReference type="EMBL" id="GLH66144.1"/>
    </source>
</evidence>